<dbReference type="AlphaFoldDB" id="A0A0D8FW65"/>
<dbReference type="Pfam" id="PF00378">
    <property type="entry name" value="ECH_1"/>
    <property type="match status" value="1"/>
</dbReference>
<dbReference type="GO" id="GO:0016829">
    <property type="term" value="F:lyase activity"/>
    <property type="evidence" value="ECO:0007669"/>
    <property type="project" value="UniProtKB-KW"/>
</dbReference>
<sequence>MINGLNVSQDGALLRVELENGPGNEFTEEMCLGLTDVLMNPPASASLVVLTAVGEVFCTGRDRSARLPGEMRAMASALAEANVALLATRLTVVTRVDGDAAGFGVGLVALADVAIVAEGSRFWFPEVRDGLSPALVLAWLPYVVGRRRAFWMAASGEEIDAVEACRIGLANEVVPSQLMDERTNSIVKTLMLAPSSVCAQIKSDLPSQERLAIIAESRAAADRLVLRTLVRQQSDSCPDLSNN</sequence>
<accession>A0A0D8FW65</accession>
<dbReference type="CDD" id="cd06558">
    <property type="entry name" value="crotonase-like"/>
    <property type="match status" value="1"/>
</dbReference>
<protein>
    <submittedName>
        <fullName evidence="2">Putative polyketide biosynthesis enoyl-CoA hydratase PksH</fullName>
        <ecNumber evidence="2">4.2.1.-</ecNumber>
    </submittedName>
</protein>
<dbReference type="InterPro" id="IPR051683">
    <property type="entry name" value="Enoyl-CoA_Hydratase/Isomerase"/>
</dbReference>
<dbReference type="Proteomes" id="UP000032336">
    <property type="component" value="Unassembled WGS sequence"/>
</dbReference>
<dbReference type="eggNOG" id="COG1024">
    <property type="taxonomic scope" value="Bacteria"/>
</dbReference>
<dbReference type="Gene3D" id="3.90.226.10">
    <property type="entry name" value="2-enoyl-CoA Hydratase, Chain A, domain 1"/>
    <property type="match status" value="1"/>
</dbReference>
<keyword evidence="3" id="KW-1185">Reference proteome</keyword>
<evidence type="ECO:0000313" key="2">
    <source>
        <dbReference type="EMBL" id="KJE76497.1"/>
    </source>
</evidence>
<comment type="similarity">
    <text evidence="1">Belongs to the enoyl-CoA hydratase/isomerase family.</text>
</comment>
<dbReference type="InterPro" id="IPR029045">
    <property type="entry name" value="ClpP/crotonase-like_dom_sf"/>
</dbReference>
<reference evidence="2 3" key="1">
    <citation type="submission" date="2015-01" db="EMBL/GenBank/DDBJ databases">
        <title>Draft genome of the acidophilic iron oxidizer Ferrimicrobium acidiphilum strain T23.</title>
        <authorList>
            <person name="Poehlein A."/>
            <person name="Eisen S."/>
            <person name="Schloemann M."/>
            <person name="Johnson B.D."/>
            <person name="Daniel R."/>
            <person name="Muehling M."/>
        </authorList>
    </citation>
    <scope>NUCLEOTIDE SEQUENCE [LARGE SCALE GENOMIC DNA]</scope>
    <source>
        <strain evidence="2 3">T23</strain>
    </source>
</reference>
<dbReference type="SUPFAM" id="SSF52096">
    <property type="entry name" value="ClpP/crotonase"/>
    <property type="match status" value="1"/>
</dbReference>
<gene>
    <name evidence="2" type="primary">pksH</name>
    <name evidence="2" type="ORF">FEAC_17240</name>
</gene>
<dbReference type="EC" id="4.2.1.-" evidence="2"/>
<evidence type="ECO:0000313" key="3">
    <source>
        <dbReference type="Proteomes" id="UP000032336"/>
    </source>
</evidence>
<evidence type="ECO:0000256" key="1">
    <source>
        <dbReference type="ARBA" id="ARBA00005254"/>
    </source>
</evidence>
<organism evidence="2 3">
    <name type="scientific">Ferrimicrobium acidiphilum DSM 19497</name>
    <dbReference type="NCBI Taxonomy" id="1121877"/>
    <lineage>
        <taxon>Bacteria</taxon>
        <taxon>Bacillati</taxon>
        <taxon>Actinomycetota</taxon>
        <taxon>Acidimicrobiia</taxon>
        <taxon>Acidimicrobiales</taxon>
        <taxon>Acidimicrobiaceae</taxon>
        <taxon>Ferrimicrobium</taxon>
    </lineage>
</organism>
<dbReference type="PANTHER" id="PTHR42964">
    <property type="entry name" value="ENOYL-COA HYDRATASE"/>
    <property type="match status" value="1"/>
</dbReference>
<name>A0A0D8FW65_9ACTN</name>
<dbReference type="EMBL" id="JXUW01000015">
    <property type="protein sequence ID" value="KJE76497.1"/>
    <property type="molecule type" value="Genomic_DNA"/>
</dbReference>
<keyword evidence="2" id="KW-0456">Lyase</keyword>
<dbReference type="STRING" id="1121877.FEAC_17240"/>
<dbReference type="PANTHER" id="PTHR42964:SF1">
    <property type="entry name" value="POLYKETIDE BIOSYNTHESIS ENOYL-COA HYDRATASE PKSH-RELATED"/>
    <property type="match status" value="1"/>
</dbReference>
<dbReference type="OrthoDB" id="8452484at2"/>
<dbReference type="InterPro" id="IPR001753">
    <property type="entry name" value="Enoyl-CoA_hydra/iso"/>
</dbReference>
<proteinExistence type="inferred from homology"/>
<comment type="caution">
    <text evidence="2">The sequence shown here is derived from an EMBL/GenBank/DDBJ whole genome shotgun (WGS) entry which is preliminary data.</text>
</comment>
<dbReference type="PATRIC" id="fig|1121877.4.peg.1913"/>